<proteinExistence type="predicted"/>
<sequence>MDMCKIPDGLHELCADISMEVLRIQPDDIYSFVANYLDILLITRENTKFAVKIVRDIVLNSEQIVEVLSSSGLDIKKIAAAAPRLQEAFRTYLYVVDIAKKKCGCDNDELDKSEISICRILKETGAPSDQARLVAKNIQAIFRRHYEQVLIAEGRSEIQWERADLKTRHILLKIGITEAIANEAALTIQQSNTKYNVSKGETDVSAWLDMMFEEVGLTFSKAQSAANIIQVSHTSIKQQLIKKFVNTYTRFYNIFHITYSYFTRSTAYRKYRNKTKMKTDNNHLDSSKGMKESELGKSQAENKKDVELSEVVPEIKEVKKEKMENKKDDGNNEGEEAKVEELADLKIKNEKDDTQTEIVEQINMPVEPKIEDEKNYRTNAARDENVEITRIMDEPVKPKSENEVKNEKIETTEKVDEPIEPKTENNEIDKMTETGAMVNEPVKLKTENEGNDEQTEAATVVDKPDMKVKTKMENEANDEKAEISPKVEVKMENVTNDKEIETTTIVNESVEPKTGNVE</sequence>
<dbReference type="Gene3D" id="1.20.890.10">
    <property type="entry name" value="cAMP-dependent protein kinase regulatory subunit, dimerization-anchoring domain"/>
    <property type="match status" value="1"/>
</dbReference>
<dbReference type="SUPFAM" id="SSF47391">
    <property type="entry name" value="Dimerization-anchoring domain of cAMP-dependent PK regulatory subunit"/>
    <property type="match status" value="1"/>
</dbReference>
<evidence type="ECO:0000313" key="2">
    <source>
        <dbReference type="Proteomes" id="UP000695007"/>
    </source>
</evidence>
<accession>A0AAJ7DXX0</accession>
<name>A0AAJ7DXX0_9HYME</name>
<dbReference type="AlphaFoldDB" id="A0AAJ7DXX0"/>
<organism evidence="2 3">
    <name type="scientific">Ceratosolen solmsi marchali</name>
    <dbReference type="NCBI Taxonomy" id="326594"/>
    <lineage>
        <taxon>Eukaryota</taxon>
        <taxon>Metazoa</taxon>
        <taxon>Ecdysozoa</taxon>
        <taxon>Arthropoda</taxon>
        <taxon>Hexapoda</taxon>
        <taxon>Insecta</taxon>
        <taxon>Pterygota</taxon>
        <taxon>Neoptera</taxon>
        <taxon>Endopterygota</taxon>
        <taxon>Hymenoptera</taxon>
        <taxon>Apocrita</taxon>
        <taxon>Proctotrupomorpha</taxon>
        <taxon>Chalcidoidea</taxon>
        <taxon>Agaonidae</taxon>
        <taxon>Agaoninae</taxon>
        <taxon>Ceratosolen</taxon>
    </lineage>
</organism>
<keyword evidence="2" id="KW-1185">Reference proteome</keyword>
<dbReference type="RefSeq" id="XP_011500445.1">
    <property type="nucleotide sequence ID" value="XM_011502143.1"/>
</dbReference>
<dbReference type="KEGG" id="csol:105364256"/>
<gene>
    <name evidence="3" type="primary">LOC105364256</name>
</gene>
<dbReference type="Proteomes" id="UP000695007">
    <property type="component" value="Unplaced"/>
</dbReference>
<feature type="region of interest" description="Disordered" evidence="1">
    <location>
        <begin position="386"/>
        <end position="518"/>
    </location>
</feature>
<protein>
    <submittedName>
        <fullName evidence="3">Titin-like</fullName>
    </submittedName>
</protein>
<feature type="compositionally biased region" description="Basic and acidic residues" evidence="1">
    <location>
        <begin position="462"/>
        <end position="501"/>
    </location>
</feature>
<evidence type="ECO:0000313" key="3">
    <source>
        <dbReference type="RefSeq" id="XP_011500445.1"/>
    </source>
</evidence>
<reference evidence="3" key="1">
    <citation type="submission" date="2025-08" db="UniProtKB">
        <authorList>
            <consortium name="RefSeq"/>
        </authorList>
    </citation>
    <scope>IDENTIFICATION</scope>
</reference>
<dbReference type="CDD" id="cd12084">
    <property type="entry name" value="DD_RII_PKA-like"/>
    <property type="match status" value="1"/>
</dbReference>
<dbReference type="GeneID" id="105364256"/>
<feature type="compositionally biased region" description="Basic and acidic residues" evidence="1">
    <location>
        <begin position="386"/>
        <end position="432"/>
    </location>
</feature>
<feature type="region of interest" description="Disordered" evidence="1">
    <location>
        <begin position="278"/>
        <end position="308"/>
    </location>
</feature>
<evidence type="ECO:0000256" key="1">
    <source>
        <dbReference type="SAM" id="MobiDB-lite"/>
    </source>
</evidence>